<keyword evidence="11" id="KW-1185">Reference proteome</keyword>
<evidence type="ECO:0000256" key="4">
    <source>
        <dbReference type="ARBA" id="ARBA00022475"/>
    </source>
</evidence>
<dbReference type="InterPro" id="IPR000515">
    <property type="entry name" value="MetI-like"/>
</dbReference>
<evidence type="ECO:0000259" key="9">
    <source>
        <dbReference type="PROSITE" id="PS50928"/>
    </source>
</evidence>
<dbReference type="GO" id="GO:0005886">
    <property type="term" value="C:plasma membrane"/>
    <property type="evidence" value="ECO:0007669"/>
    <property type="project" value="UniProtKB-SubCell"/>
</dbReference>
<comment type="caution">
    <text evidence="10">The sequence shown here is derived from an EMBL/GenBank/DDBJ whole genome shotgun (WGS) entry which is preliminary data.</text>
</comment>
<organism evidence="10 11">
    <name type="scientific">Meiothermus granaticius NBRC 107808</name>
    <dbReference type="NCBI Taxonomy" id="1227551"/>
    <lineage>
        <taxon>Bacteria</taxon>
        <taxon>Thermotogati</taxon>
        <taxon>Deinococcota</taxon>
        <taxon>Deinococci</taxon>
        <taxon>Thermales</taxon>
        <taxon>Thermaceae</taxon>
        <taxon>Meiothermus</taxon>
    </lineage>
</organism>
<proteinExistence type="inferred from homology"/>
<evidence type="ECO:0000256" key="5">
    <source>
        <dbReference type="ARBA" id="ARBA00022692"/>
    </source>
</evidence>
<feature type="transmembrane region" description="Helical" evidence="8">
    <location>
        <begin position="94"/>
        <end position="116"/>
    </location>
</feature>
<dbReference type="GO" id="GO:0055085">
    <property type="term" value="P:transmembrane transport"/>
    <property type="evidence" value="ECO:0007669"/>
    <property type="project" value="InterPro"/>
</dbReference>
<feature type="transmembrane region" description="Helical" evidence="8">
    <location>
        <begin position="161"/>
        <end position="182"/>
    </location>
</feature>
<dbReference type="InterPro" id="IPR051789">
    <property type="entry name" value="Bact_Polyamine_Transport"/>
</dbReference>
<dbReference type="Gene3D" id="1.10.3720.10">
    <property type="entry name" value="MetI-like"/>
    <property type="match status" value="1"/>
</dbReference>
<keyword evidence="7 8" id="KW-0472">Membrane</keyword>
<protein>
    <submittedName>
        <fullName evidence="10">Inner membrane ABC transporter permease protein YdcV</fullName>
    </submittedName>
</protein>
<dbReference type="PANTHER" id="PTHR43848:SF2">
    <property type="entry name" value="PUTRESCINE TRANSPORT SYSTEM PERMEASE PROTEIN POTI"/>
    <property type="match status" value="1"/>
</dbReference>
<reference evidence="10 11" key="1">
    <citation type="submission" date="2018-08" db="EMBL/GenBank/DDBJ databases">
        <title>Meiothermus granaticius genome AF-68 sequencing project.</title>
        <authorList>
            <person name="Da Costa M.S."/>
            <person name="Albuquerque L."/>
            <person name="Raposo P."/>
            <person name="Froufe H.J.C."/>
            <person name="Barroso C.S."/>
            <person name="Egas C."/>
        </authorList>
    </citation>
    <scope>NUCLEOTIDE SEQUENCE [LARGE SCALE GENOMIC DNA]</scope>
    <source>
        <strain evidence="10 11">AF-68</strain>
    </source>
</reference>
<dbReference type="PANTHER" id="PTHR43848">
    <property type="entry name" value="PUTRESCINE TRANSPORT SYSTEM PERMEASE PROTEIN POTI"/>
    <property type="match status" value="1"/>
</dbReference>
<evidence type="ECO:0000256" key="8">
    <source>
        <dbReference type="RuleBase" id="RU363032"/>
    </source>
</evidence>
<accession>A0A399FDE2</accession>
<gene>
    <name evidence="10" type="primary">ydcV_3</name>
    <name evidence="10" type="ORF">Mgrana_00980</name>
</gene>
<comment type="similarity">
    <text evidence="2">Belongs to the binding-protein-dependent transport system permease family. CysTW subfamily.</text>
</comment>
<keyword evidence="5 8" id="KW-0812">Transmembrane</keyword>
<feature type="transmembrane region" description="Helical" evidence="8">
    <location>
        <begin position="211"/>
        <end position="232"/>
    </location>
</feature>
<dbReference type="Proteomes" id="UP000266178">
    <property type="component" value="Unassembled WGS sequence"/>
</dbReference>
<evidence type="ECO:0000313" key="10">
    <source>
        <dbReference type="EMBL" id="RIH93022.1"/>
    </source>
</evidence>
<feature type="transmembrane region" description="Helical" evidence="8">
    <location>
        <begin position="265"/>
        <end position="287"/>
    </location>
</feature>
<dbReference type="InterPro" id="IPR035906">
    <property type="entry name" value="MetI-like_sf"/>
</dbReference>
<evidence type="ECO:0000256" key="3">
    <source>
        <dbReference type="ARBA" id="ARBA00022448"/>
    </source>
</evidence>
<evidence type="ECO:0000256" key="7">
    <source>
        <dbReference type="ARBA" id="ARBA00023136"/>
    </source>
</evidence>
<dbReference type="CDD" id="cd06261">
    <property type="entry name" value="TM_PBP2"/>
    <property type="match status" value="1"/>
</dbReference>
<keyword evidence="4" id="KW-1003">Cell membrane</keyword>
<feature type="domain" description="ABC transmembrane type-1" evidence="9">
    <location>
        <begin position="90"/>
        <end position="286"/>
    </location>
</feature>
<name>A0A399FDE2_9DEIN</name>
<comment type="subcellular location">
    <subcellularLocation>
        <location evidence="1 8">Cell membrane</location>
        <topology evidence="1 8">Multi-pass membrane protein</topology>
    </subcellularLocation>
</comment>
<dbReference type="AlphaFoldDB" id="A0A399FDE2"/>
<dbReference type="SUPFAM" id="SSF161098">
    <property type="entry name" value="MetI-like"/>
    <property type="match status" value="1"/>
</dbReference>
<evidence type="ECO:0000256" key="6">
    <source>
        <dbReference type="ARBA" id="ARBA00022989"/>
    </source>
</evidence>
<dbReference type="Pfam" id="PF00528">
    <property type="entry name" value="BPD_transp_1"/>
    <property type="match status" value="1"/>
</dbReference>
<keyword evidence="6 8" id="KW-1133">Transmembrane helix</keyword>
<evidence type="ECO:0000256" key="2">
    <source>
        <dbReference type="ARBA" id="ARBA00007069"/>
    </source>
</evidence>
<feature type="transmembrane region" description="Helical" evidence="8">
    <location>
        <begin position="39"/>
        <end position="60"/>
    </location>
</feature>
<dbReference type="PROSITE" id="PS50928">
    <property type="entry name" value="ABC_TM1"/>
    <property type="match status" value="1"/>
</dbReference>
<keyword evidence="3 8" id="KW-0813">Transport</keyword>
<evidence type="ECO:0000313" key="11">
    <source>
        <dbReference type="Proteomes" id="UP000266178"/>
    </source>
</evidence>
<dbReference type="EMBL" id="QWLB01000010">
    <property type="protein sequence ID" value="RIH93022.1"/>
    <property type="molecule type" value="Genomic_DNA"/>
</dbReference>
<evidence type="ECO:0000256" key="1">
    <source>
        <dbReference type="ARBA" id="ARBA00004651"/>
    </source>
</evidence>
<sequence>MPAPKARGAWTNWSEPGGNRNSTPSYAYLERIMKRLLSVYAWLVFAFLYLPIVVIVALSFNKSRYGVSWTGFTLEWYSRLFANERVLEYLGNTLVVATVSTTVSTIIGTLLAVGLVRYRFRLQNGLRYLLYTTVVVPDIVMGISLLLLFAEVRSLIGWPRLSLLTIILGHISFQIAYVTLVVRARLMLLDPALEEAALDLGANNWRTFREVTLPLISPGVVSGALLAFSLSLDDFVVTFFTSGSGSTTLPLYIYSAVKLGVSPEIHALSTLMVGATILVLVLGVLFWRNRG</sequence>
<feature type="transmembrane region" description="Helical" evidence="8">
    <location>
        <begin position="128"/>
        <end position="149"/>
    </location>
</feature>